<reference evidence="2" key="1">
    <citation type="submission" date="2016-10" db="EMBL/GenBank/DDBJ databases">
        <authorList>
            <person name="Varghese N."/>
            <person name="Submissions S."/>
        </authorList>
    </citation>
    <scope>NUCLEOTIDE SEQUENCE [LARGE SCALE GENOMIC DNA]</scope>
    <source>
        <strain evidence="2">DSM 25329</strain>
    </source>
</reference>
<dbReference type="OrthoDB" id="645813at2"/>
<dbReference type="RefSeq" id="WP_090148759.1">
    <property type="nucleotide sequence ID" value="NZ_FNAN01000005.1"/>
</dbReference>
<keyword evidence="2" id="KW-1185">Reference proteome</keyword>
<dbReference type="AlphaFoldDB" id="A0A1G7DEY6"/>
<proteinExistence type="predicted"/>
<protein>
    <submittedName>
        <fullName evidence="1">Thioredoxin-related protein</fullName>
    </submittedName>
</protein>
<evidence type="ECO:0000313" key="2">
    <source>
        <dbReference type="Proteomes" id="UP000198748"/>
    </source>
</evidence>
<evidence type="ECO:0000313" key="1">
    <source>
        <dbReference type="EMBL" id="SDE50164.1"/>
    </source>
</evidence>
<dbReference type="Proteomes" id="UP000198748">
    <property type="component" value="Unassembled WGS sequence"/>
</dbReference>
<name>A0A1G7DEY6_9BACT</name>
<gene>
    <name evidence="1" type="ORF">SAMN04487996_105218</name>
</gene>
<sequence length="456" mass="52439">MKQIVLAFALIISFQSRGQITFIDSNTSWESLSKTAKKERKLIFIHLESNDCTHCNDVASKGFSSADLKDVYQKNFIAIRSNVETDNGRNLAQKFQVKGASVSLYVDAEGNILHRFNGSTSHSKAYLDFAQIALGRKGGKQLSDFEKEYQNGERSAAFLKAYIQKRREVNMPTSDLLDEYVGKLPVDSIKNFQVVKFIYQQGPTMDSRAYKLVQALVPRSMIDSLYKSVSPGEAVAFNNGIIGSTLKKAVDIKDQQLAFQASNYTQQTYRENYMLGNLHFRRNMIWYYQQVKDTANYFMECRHFLEQNHLLLSVDSLKRMDQAALQKNLADQTPLGPAGEKQAVRFAPPSQQYQMELNNHAWQFYLLNNKPRDLERALMWSKRSIEWHEELRRDKHHMPLGNPAYFDTYAHLLYKLGRKDEAIEWQAKAVEAQKVTGMSWVSMEKDLNEMKAGTLK</sequence>
<dbReference type="SUPFAM" id="SSF52833">
    <property type="entry name" value="Thioredoxin-like"/>
    <property type="match status" value="1"/>
</dbReference>
<dbReference type="STRING" id="659014.SAMN04487996_105218"/>
<dbReference type="EMBL" id="FNAN01000005">
    <property type="protein sequence ID" value="SDE50164.1"/>
    <property type="molecule type" value="Genomic_DNA"/>
</dbReference>
<organism evidence="1 2">
    <name type="scientific">Dyadobacter soli</name>
    <dbReference type="NCBI Taxonomy" id="659014"/>
    <lineage>
        <taxon>Bacteria</taxon>
        <taxon>Pseudomonadati</taxon>
        <taxon>Bacteroidota</taxon>
        <taxon>Cytophagia</taxon>
        <taxon>Cytophagales</taxon>
        <taxon>Spirosomataceae</taxon>
        <taxon>Dyadobacter</taxon>
    </lineage>
</organism>
<dbReference type="InterPro" id="IPR036249">
    <property type="entry name" value="Thioredoxin-like_sf"/>
</dbReference>
<accession>A0A1G7DEY6</accession>
<dbReference type="Gene3D" id="3.40.30.10">
    <property type="entry name" value="Glutaredoxin"/>
    <property type="match status" value="1"/>
</dbReference>